<gene>
    <name evidence="1" type="ORF">M9H77_10904</name>
</gene>
<dbReference type="EMBL" id="CM044703">
    <property type="protein sequence ID" value="KAI5670540.1"/>
    <property type="molecule type" value="Genomic_DNA"/>
</dbReference>
<organism evidence="1 2">
    <name type="scientific">Catharanthus roseus</name>
    <name type="common">Madagascar periwinkle</name>
    <name type="synonym">Vinca rosea</name>
    <dbReference type="NCBI Taxonomy" id="4058"/>
    <lineage>
        <taxon>Eukaryota</taxon>
        <taxon>Viridiplantae</taxon>
        <taxon>Streptophyta</taxon>
        <taxon>Embryophyta</taxon>
        <taxon>Tracheophyta</taxon>
        <taxon>Spermatophyta</taxon>
        <taxon>Magnoliopsida</taxon>
        <taxon>eudicotyledons</taxon>
        <taxon>Gunneridae</taxon>
        <taxon>Pentapetalae</taxon>
        <taxon>asterids</taxon>
        <taxon>lamiids</taxon>
        <taxon>Gentianales</taxon>
        <taxon>Apocynaceae</taxon>
        <taxon>Rauvolfioideae</taxon>
        <taxon>Vinceae</taxon>
        <taxon>Catharanthinae</taxon>
        <taxon>Catharanthus</taxon>
    </lineage>
</organism>
<protein>
    <submittedName>
        <fullName evidence="1">Uncharacterized protein</fullName>
    </submittedName>
</protein>
<evidence type="ECO:0000313" key="1">
    <source>
        <dbReference type="EMBL" id="KAI5670540.1"/>
    </source>
</evidence>
<name>A0ACC0BD35_CATRO</name>
<proteinExistence type="predicted"/>
<dbReference type="Proteomes" id="UP001060085">
    <property type="component" value="Linkage Group LG03"/>
</dbReference>
<accession>A0ACC0BD35</accession>
<sequence length="136" mass="15012">MAVEDRSFCSLGCCQVGGGNHGIQNCDPFMAEAKAMVKAMQLVEEKSYDKVIFEGDSWNVVLALEGNDEVVHWRAAHSTWQTRHVSRMYNRASSLCCSIQWAVDNDIPCGYAPNSQLPLAPLCDCEGTVDNFVCCD</sequence>
<keyword evidence="2" id="KW-1185">Reference proteome</keyword>
<evidence type="ECO:0000313" key="2">
    <source>
        <dbReference type="Proteomes" id="UP001060085"/>
    </source>
</evidence>
<reference evidence="2" key="1">
    <citation type="journal article" date="2023" name="Nat. Plants">
        <title>Single-cell RNA sequencing provides a high-resolution roadmap for understanding the multicellular compartmentation of specialized metabolism.</title>
        <authorList>
            <person name="Sun S."/>
            <person name="Shen X."/>
            <person name="Li Y."/>
            <person name="Li Y."/>
            <person name="Wang S."/>
            <person name="Li R."/>
            <person name="Zhang H."/>
            <person name="Shen G."/>
            <person name="Guo B."/>
            <person name="Wei J."/>
            <person name="Xu J."/>
            <person name="St-Pierre B."/>
            <person name="Chen S."/>
            <person name="Sun C."/>
        </authorList>
    </citation>
    <scope>NUCLEOTIDE SEQUENCE [LARGE SCALE GENOMIC DNA]</scope>
</reference>
<comment type="caution">
    <text evidence="1">The sequence shown here is derived from an EMBL/GenBank/DDBJ whole genome shotgun (WGS) entry which is preliminary data.</text>
</comment>